<evidence type="ECO:0000256" key="3">
    <source>
        <dbReference type="ARBA" id="ARBA00045430"/>
    </source>
</evidence>
<dbReference type="PANTHER" id="PTHR46013">
    <property type="entry name" value="VASCULAR CELL ADHESION MOLECULE 1"/>
    <property type="match status" value="1"/>
</dbReference>
<dbReference type="GeneTree" id="ENSGT01010000222294"/>
<sequence length="380" mass="40757">MCHWAGINKAVHFGFLWNRGDGCVFKASVLGDHWSVNYPVSPVCAMRGSAVVIPCEYDYPSGYSVQDVMWCHNSGCLGQPPYVYHTDKTEIKAEYKDRAEYLGSTEKSCTLKIKKITSTDAGVYRFRFTTDKQEGNWTGQPGVTLEVDELKVISSRKYSPLREGDSVTLTCDTRSCPHSQSEFTWFKNKQRLTETPSTLQFKPVCYPHSGKYSCALKGSEDTRSTEPRPEGPQATGRQEQEGTTQGARRGTGGLTEETRREQEGTLAQAGGGSRDSAAGAGEGAIRCQAVAGGPGGGRRGAVRGTAAGDEAPEGDPEATAEPESQDPQTATEPQPGDTWASQGAGRVGPWPRACVLSPFGTLTGGALARIDLAGARAEES</sequence>
<dbReference type="Gene3D" id="2.60.40.10">
    <property type="entry name" value="Immunoglobulins"/>
    <property type="match status" value="2"/>
</dbReference>
<reference evidence="7" key="1">
    <citation type="submission" date="2025-08" db="UniProtKB">
        <authorList>
            <consortium name="Ensembl"/>
        </authorList>
    </citation>
    <scope>IDENTIFICATION</scope>
</reference>
<dbReference type="STRING" id="1676925.ENSPKIP00000020979"/>
<dbReference type="Pfam" id="PF13927">
    <property type="entry name" value="Ig_3"/>
    <property type="match status" value="1"/>
</dbReference>
<dbReference type="InterPro" id="IPR003599">
    <property type="entry name" value="Ig_sub"/>
</dbReference>
<comment type="function">
    <text evidence="3">Most highly expressed siglec (sialic acid-binding immunoglobulin-like lectin) on B-cells that plays a role in various aspects of B-cell biology including differentiation, antigen presentation, and trafficking to bone marrow. Binds to alpha 2,6-linked sialic acid residues of surface molecules such as CD22 itself, CD45 and IgM in a cis configuration. Can also bind to ligands on other cells as an adhesion molecule in a trans configuration. Acts as an inhibitory coreceptor on the surface of B-cells and inhibits B-cell receptor induced signaling, characterized by inhibition of the calcium mobilization and cellular activation. Mechanistically, the immunoreceptor tyrosine-based inhibitory motif domain is phosphorylated by the Src kinase LYN, which in turn leads to the recruitment of the protein tyrosine phosphatase 1/PTPN6, leading to the negative regulation of BCR signaling. If this negative signaling from is of sufficient strength, apoptosis of the B-cell can be induced.</text>
</comment>
<evidence type="ECO:0000313" key="8">
    <source>
        <dbReference type="Proteomes" id="UP000261540"/>
    </source>
</evidence>
<dbReference type="InterPro" id="IPR036179">
    <property type="entry name" value="Ig-like_dom_sf"/>
</dbReference>
<comment type="subunit">
    <text evidence="4">Predominantly monomer of isoform CD22-beta. Also found as heterodimer of isoform CD22-beta and a shorter isoform. Interacts with PTPN6/SHP-1, LYN, SYK, PIK3R1/PIK3R2 and PLCG1 upon phosphorylation. Interacts with GRB2, INPP5D and SHC1 upon phosphorylation. May form a complex with INPP5D/SHIP, GRB2 and SHC1.</text>
</comment>
<reference evidence="7" key="2">
    <citation type="submission" date="2025-09" db="UniProtKB">
        <authorList>
            <consortium name="Ensembl"/>
        </authorList>
    </citation>
    <scope>IDENTIFICATION</scope>
</reference>
<dbReference type="SUPFAM" id="SSF48726">
    <property type="entry name" value="Immunoglobulin"/>
    <property type="match status" value="2"/>
</dbReference>
<dbReference type="Proteomes" id="UP000261540">
    <property type="component" value="Unplaced"/>
</dbReference>
<keyword evidence="8" id="KW-1185">Reference proteome</keyword>
<evidence type="ECO:0000313" key="7">
    <source>
        <dbReference type="Ensembl" id="ENSPKIP00000020979.1"/>
    </source>
</evidence>
<evidence type="ECO:0000256" key="2">
    <source>
        <dbReference type="ARBA" id="ARBA00041781"/>
    </source>
</evidence>
<dbReference type="AlphaFoldDB" id="A0A3B3RR50"/>
<evidence type="ECO:0000256" key="4">
    <source>
        <dbReference type="ARBA" id="ARBA00046458"/>
    </source>
</evidence>
<evidence type="ECO:0000256" key="5">
    <source>
        <dbReference type="SAM" id="MobiDB-lite"/>
    </source>
</evidence>
<feature type="compositionally biased region" description="Acidic residues" evidence="5">
    <location>
        <begin position="310"/>
        <end position="324"/>
    </location>
</feature>
<dbReference type="InterPro" id="IPR003598">
    <property type="entry name" value="Ig_sub2"/>
</dbReference>
<dbReference type="InterPro" id="IPR007110">
    <property type="entry name" value="Ig-like_dom"/>
</dbReference>
<dbReference type="Pfam" id="PF24518">
    <property type="entry name" value="Ig_CD22"/>
    <property type="match status" value="1"/>
</dbReference>
<evidence type="ECO:0000256" key="1">
    <source>
        <dbReference type="ARBA" id="ARBA00040106"/>
    </source>
</evidence>
<name>A0A3B3RR50_9TELE</name>
<feature type="domain" description="Ig-like" evidence="6">
    <location>
        <begin position="141"/>
        <end position="226"/>
    </location>
</feature>
<accession>A0A3B3RR50</accession>
<dbReference type="PROSITE" id="PS50835">
    <property type="entry name" value="IG_LIKE"/>
    <property type="match status" value="1"/>
</dbReference>
<evidence type="ECO:0000259" key="6">
    <source>
        <dbReference type="PROSITE" id="PS50835"/>
    </source>
</evidence>
<dbReference type="SMART" id="SM00409">
    <property type="entry name" value="IG"/>
    <property type="match status" value="2"/>
</dbReference>
<dbReference type="InterPro" id="IPR013783">
    <property type="entry name" value="Ig-like_fold"/>
</dbReference>
<dbReference type="Ensembl" id="ENSPKIT00000001604.1">
    <property type="protein sequence ID" value="ENSPKIP00000020979.1"/>
    <property type="gene ID" value="ENSPKIG00000005559.1"/>
</dbReference>
<protein>
    <recommendedName>
        <fullName evidence="1">B-cell receptor CD22</fullName>
    </recommendedName>
    <alternativeName>
        <fullName evidence="2">Sialic acid-binding Ig-like lectin 2</fullName>
    </alternativeName>
</protein>
<dbReference type="PANTHER" id="PTHR46013:SF4">
    <property type="entry name" value="B-CELL RECEPTOR CD22-RELATED"/>
    <property type="match status" value="1"/>
</dbReference>
<dbReference type="SMART" id="SM00408">
    <property type="entry name" value="IGc2"/>
    <property type="match status" value="1"/>
</dbReference>
<proteinExistence type="predicted"/>
<feature type="compositionally biased region" description="Basic and acidic residues" evidence="5">
    <location>
        <begin position="218"/>
        <end position="229"/>
    </location>
</feature>
<dbReference type="InterPro" id="IPR056386">
    <property type="entry name" value="Ig_CD22"/>
</dbReference>
<feature type="region of interest" description="Disordered" evidence="5">
    <location>
        <begin position="216"/>
        <end position="352"/>
    </location>
</feature>
<organism evidence="7 8">
    <name type="scientific">Paramormyrops kingsleyae</name>
    <dbReference type="NCBI Taxonomy" id="1676925"/>
    <lineage>
        <taxon>Eukaryota</taxon>
        <taxon>Metazoa</taxon>
        <taxon>Chordata</taxon>
        <taxon>Craniata</taxon>
        <taxon>Vertebrata</taxon>
        <taxon>Euteleostomi</taxon>
        <taxon>Actinopterygii</taxon>
        <taxon>Neopterygii</taxon>
        <taxon>Teleostei</taxon>
        <taxon>Osteoglossocephala</taxon>
        <taxon>Osteoglossomorpha</taxon>
        <taxon>Osteoglossiformes</taxon>
        <taxon>Mormyridae</taxon>
        <taxon>Paramormyrops</taxon>
    </lineage>
</organism>